<feature type="compositionally biased region" description="Acidic residues" evidence="2">
    <location>
        <begin position="208"/>
        <end position="225"/>
    </location>
</feature>
<evidence type="ECO:0000256" key="2">
    <source>
        <dbReference type="SAM" id="MobiDB-lite"/>
    </source>
</evidence>
<organism evidence="3 4">
    <name type="scientific">Candidatus Enterenecus faecium</name>
    <dbReference type="NCBI Taxonomy" id="2840780"/>
    <lineage>
        <taxon>Bacteria</taxon>
        <taxon>Bacillati</taxon>
        <taxon>Bacillota</taxon>
        <taxon>Clostridia</taxon>
        <taxon>Eubacteriales</taxon>
        <taxon>Candidatus Enterenecus</taxon>
    </lineage>
</organism>
<reference evidence="3" key="2">
    <citation type="journal article" date="2021" name="PeerJ">
        <title>Extensive microbial diversity within the chicken gut microbiome revealed by metagenomics and culture.</title>
        <authorList>
            <person name="Gilroy R."/>
            <person name="Ravi A."/>
            <person name="Getino M."/>
            <person name="Pursley I."/>
            <person name="Horton D.L."/>
            <person name="Alikhan N.F."/>
            <person name="Baker D."/>
            <person name="Gharbi K."/>
            <person name="Hall N."/>
            <person name="Watson M."/>
            <person name="Adriaenssens E.M."/>
            <person name="Foster-Nyarko E."/>
            <person name="Jarju S."/>
            <person name="Secka A."/>
            <person name="Antonio M."/>
            <person name="Oren A."/>
            <person name="Chaudhuri R.R."/>
            <person name="La Ragione R."/>
            <person name="Hildebrand F."/>
            <person name="Pallen M.J."/>
        </authorList>
    </citation>
    <scope>NUCLEOTIDE SEQUENCE</scope>
    <source>
        <strain evidence="3">ChiGjej2B2-12916</strain>
    </source>
</reference>
<accession>A0A9D0YQH6</accession>
<evidence type="ECO:0000313" key="4">
    <source>
        <dbReference type="Proteomes" id="UP000886879"/>
    </source>
</evidence>
<protein>
    <submittedName>
        <fullName evidence="3">Uncharacterized protein</fullName>
    </submittedName>
</protein>
<feature type="coiled-coil region" evidence="1">
    <location>
        <begin position="28"/>
        <end position="104"/>
    </location>
</feature>
<dbReference type="Proteomes" id="UP000886879">
    <property type="component" value="Unassembled WGS sequence"/>
</dbReference>
<name>A0A9D0YQH6_9FIRM</name>
<proteinExistence type="predicted"/>
<evidence type="ECO:0000313" key="3">
    <source>
        <dbReference type="EMBL" id="HIQ60272.1"/>
    </source>
</evidence>
<dbReference type="AlphaFoldDB" id="A0A9D0YQH6"/>
<sequence>MEPVIERFRTSLAGFHRGDVLHYMDRLAAQHRSEMAGVEAELKRARENERRLQQEMDALRQAHGSVSAEEAKVRASLEESTRALARLRGELSQTETKLAAARLELGRLHGQVDEMEPMAQKYDQLKDYVATVELDAHHKAQETIEQAKTKAEKIQTDTRQWLDQVLSGYSNLRTEMDRLFQQIRELGEMGVQFDQADEAAQRLQEQGEQGEEVQSEEVEQEESHE</sequence>
<comment type="caution">
    <text evidence="3">The sequence shown here is derived from an EMBL/GenBank/DDBJ whole genome shotgun (WGS) entry which is preliminary data.</text>
</comment>
<feature type="region of interest" description="Disordered" evidence="2">
    <location>
        <begin position="197"/>
        <end position="225"/>
    </location>
</feature>
<dbReference type="Gene3D" id="6.10.250.3110">
    <property type="match status" value="1"/>
</dbReference>
<evidence type="ECO:0000256" key="1">
    <source>
        <dbReference type="SAM" id="Coils"/>
    </source>
</evidence>
<dbReference type="EMBL" id="DVFO01000012">
    <property type="protein sequence ID" value="HIQ60272.1"/>
    <property type="molecule type" value="Genomic_DNA"/>
</dbReference>
<gene>
    <name evidence="3" type="ORF">IAD31_01525</name>
</gene>
<reference evidence="3" key="1">
    <citation type="submission" date="2020-10" db="EMBL/GenBank/DDBJ databases">
        <authorList>
            <person name="Gilroy R."/>
        </authorList>
    </citation>
    <scope>NUCLEOTIDE SEQUENCE</scope>
    <source>
        <strain evidence="3">ChiGjej2B2-12916</strain>
    </source>
</reference>
<keyword evidence="1" id="KW-0175">Coiled coil</keyword>